<dbReference type="GO" id="GO:0000978">
    <property type="term" value="F:RNA polymerase II cis-regulatory region sequence-specific DNA binding"/>
    <property type="evidence" value="ECO:0007669"/>
    <property type="project" value="TreeGrafter"/>
</dbReference>
<keyword evidence="1" id="KW-0805">Transcription regulation</keyword>
<reference evidence="6" key="2">
    <citation type="journal article" date="2023" name="IMA Fungus">
        <title>Comparative genomic study of the Penicillium genus elucidates a diverse pangenome and 15 lateral gene transfer events.</title>
        <authorList>
            <person name="Petersen C."/>
            <person name="Sorensen T."/>
            <person name="Nielsen M.R."/>
            <person name="Sondergaard T.E."/>
            <person name="Sorensen J.L."/>
            <person name="Fitzpatrick D.A."/>
            <person name="Frisvad J.C."/>
            <person name="Nielsen K.L."/>
        </authorList>
    </citation>
    <scope>NUCLEOTIDE SEQUENCE</scope>
    <source>
        <strain evidence="6">IBT 15544</strain>
    </source>
</reference>
<dbReference type="Pfam" id="PF04082">
    <property type="entry name" value="Fungal_trans"/>
    <property type="match status" value="2"/>
</dbReference>
<dbReference type="InterPro" id="IPR051127">
    <property type="entry name" value="Fungal_SecMet_Regulators"/>
</dbReference>
<dbReference type="AlphaFoldDB" id="A0A9W9NF53"/>
<dbReference type="EMBL" id="JAPQKR010000004">
    <property type="protein sequence ID" value="KAJ5218761.1"/>
    <property type="molecule type" value="Genomic_DNA"/>
</dbReference>
<dbReference type="RefSeq" id="XP_058313334.1">
    <property type="nucleotide sequence ID" value="XM_058447923.1"/>
</dbReference>
<evidence type="ECO:0000256" key="1">
    <source>
        <dbReference type="ARBA" id="ARBA00023015"/>
    </source>
</evidence>
<evidence type="ECO:0000313" key="6">
    <source>
        <dbReference type="EMBL" id="KAJ5218761.1"/>
    </source>
</evidence>
<protein>
    <recommendedName>
        <fullName evidence="5">Xylanolytic transcriptional activator regulatory domain-containing protein</fullName>
    </recommendedName>
</protein>
<dbReference type="GO" id="GO:0000435">
    <property type="term" value="P:positive regulation of transcription from RNA polymerase II promoter by galactose"/>
    <property type="evidence" value="ECO:0007669"/>
    <property type="project" value="TreeGrafter"/>
</dbReference>
<accession>A0A9W9NF53</accession>
<dbReference type="Proteomes" id="UP001150904">
    <property type="component" value="Unassembled WGS sequence"/>
</dbReference>
<dbReference type="SMART" id="SM00906">
    <property type="entry name" value="Fungal_trans"/>
    <property type="match status" value="1"/>
</dbReference>
<keyword evidence="3" id="KW-0804">Transcription</keyword>
<dbReference type="PANTHER" id="PTHR47424">
    <property type="entry name" value="REGULATORY PROTEIN GAL4"/>
    <property type="match status" value="1"/>
</dbReference>
<feature type="domain" description="Xylanolytic transcriptional activator regulatory" evidence="5">
    <location>
        <begin position="100"/>
        <end position="173"/>
    </location>
</feature>
<evidence type="ECO:0000256" key="4">
    <source>
        <dbReference type="ARBA" id="ARBA00023242"/>
    </source>
</evidence>
<keyword evidence="7" id="KW-1185">Reference proteome</keyword>
<sequence>MTSTSGWTFKESLAKTHIDCFFDKISDIIPVLDDPAFQSAYYRFSNPGNASLSESQNPRSRQRQCLIYSVLALGALYSETDRSGPEWATKYFAKAQGLLAYNYLGIAIRMAYSIGINDNINPPERPFIDREAAFRTWWTIYSLESDLCLEYGRPLSIRETDAKASYPLENPDPKAEMASKVTFIVVMAKFARIARKVIDLASNISERTAALQSFVGRMMNLQAELMTWRGELPAHLAPKDTTTAEGFQARGQVSWVQHQCCDIELRFNHVMLVMHRPFFAYASFSTPFYSSAMAKGVCIGAARETILLVHKLLEYPENQWTCYSHRVLAAMLVVITSIFDSSGEERATLLELCSKSLEIFRRMRSGCPAKPVALVEDVLTQLSPGMWQAEALVET</sequence>
<dbReference type="InterPro" id="IPR007219">
    <property type="entry name" value="XnlR_reg_dom"/>
</dbReference>
<evidence type="ECO:0000259" key="5">
    <source>
        <dbReference type="SMART" id="SM00906"/>
    </source>
</evidence>
<reference evidence="6" key="1">
    <citation type="submission" date="2022-12" db="EMBL/GenBank/DDBJ databases">
        <authorList>
            <person name="Petersen C."/>
        </authorList>
    </citation>
    <scope>NUCLEOTIDE SEQUENCE</scope>
    <source>
        <strain evidence="6">IBT 15544</strain>
    </source>
</reference>
<dbReference type="GeneID" id="83175223"/>
<gene>
    <name evidence="6" type="ORF">N7498_000860</name>
</gene>
<dbReference type="GO" id="GO:0006351">
    <property type="term" value="P:DNA-templated transcription"/>
    <property type="evidence" value="ECO:0007669"/>
    <property type="project" value="InterPro"/>
</dbReference>
<dbReference type="GO" id="GO:0005634">
    <property type="term" value="C:nucleus"/>
    <property type="evidence" value="ECO:0007669"/>
    <property type="project" value="TreeGrafter"/>
</dbReference>
<keyword evidence="4" id="KW-0539">Nucleus</keyword>
<evidence type="ECO:0000313" key="7">
    <source>
        <dbReference type="Proteomes" id="UP001150904"/>
    </source>
</evidence>
<evidence type="ECO:0000256" key="3">
    <source>
        <dbReference type="ARBA" id="ARBA00023163"/>
    </source>
</evidence>
<dbReference type="GO" id="GO:0008270">
    <property type="term" value="F:zinc ion binding"/>
    <property type="evidence" value="ECO:0007669"/>
    <property type="project" value="InterPro"/>
</dbReference>
<keyword evidence="2" id="KW-0238">DNA-binding</keyword>
<dbReference type="PANTHER" id="PTHR47424:SF3">
    <property type="entry name" value="REGULATORY PROTEIN GAL4"/>
    <property type="match status" value="1"/>
</dbReference>
<proteinExistence type="predicted"/>
<evidence type="ECO:0000256" key="2">
    <source>
        <dbReference type="ARBA" id="ARBA00023125"/>
    </source>
</evidence>
<comment type="caution">
    <text evidence="6">The sequence shown here is derived from an EMBL/GenBank/DDBJ whole genome shotgun (WGS) entry which is preliminary data.</text>
</comment>
<dbReference type="GO" id="GO:0000981">
    <property type="term" value="F:DNA-binding transcription factor activity, RNA polymerase II-specific"/>
    <property type="evidence" value="ECO:0007669"/>
    <property type="project" value="TreeGrafter"/>
</dbReference>
<dbReference type="OrthoDB" id="3266505at2759"/>
<organism evidence="6 7">
    <name type="scientific">Penicillium cinerascens</name>
    <dbReference type="NCBI Taxonomy" id="70096"/>
    <lineage>
        <taxon>Eukaryota</taxon>
        <taxon>Fungi</taxon>
        <taxon>Dikarya</taxon>
        <taxon>Ascomycota</taxon>
        <taxon>Pezizomycotina</taxon>
        <taxon>Eurotiomycetes</taxon>
        <taxon>Eurotiomycetidae</taxon>
        <taxon>Eurotiales</taxon>
        <taxon>Aspergillaceae</taxon>
        <taxon>Penicillium</taxon>
    </lineage>
</organism>
<dbReference type="CDD" id="cd12148">
    <property type="entry name" value="fungal_TF_MHR"/>
    <property type="match status" value="1"/>
</dbReference>
<name>A0A9W9NF53_9EURO</name>